<dbReference type="Gramene" id="OE9A080172T1">
    <property type="protein sequence ID" value="OE9A080172C1"/>
    <property type="gene ID" value="OE9A080172"/>
</dbReference>
<feature type="signal peptide" evidence="2">
    <location>
        <begin position="1"/>
        <end position="20"/>
    </location>
</feature>
<reference evidence="4 5" key="1">
    <citation type="submission" date="2019-12" db="EMBL/GenBank/DDBJ databases">
        <authorList>
            <person name="Alioto T."/>
            <person name="Alioto T."/>
            <person name="Gomez Garrido J."/>
        </authorList>
    </citation>
    <scope>NUCLEOTIDE SEQUENCE [LARGE SCALE GENOMIC DNA]</scope>
</reference>
<sequence length="475" mass="52771">MGFKWMFVPLLEIISTSVSSRFVENEYSKENFQESHAIRSIQSEDGDIIDCIHIYKQPSLDHPSLRNHKIQLAPSYDLTKKTKKSFTERNRDSSETVTTQLWQRSGSCPEGTIPIRRIEKNNGTKGDVVEKYGRKKLASFHDNEKKQLNESKMLSLLQPNHSVAILLTLGFAYLGAKGDIKVWTPQVELDDEYSTSRVALRSGPRLDYDAIESGWAVNPSVYGDRQTRLYVYWTADGSKRTGCFDLTCPGFIQTSNQIALGAAIYPISNPTGLPYQITVYIYKDPNTSNWWVQYGERINIGYWPSDLFGMLRAQAETVQWGGEVYSSRVGTHPHTATGMGSGRFSDYIMQSSGYIKRMRNQNSTMEAPVETTSVLEKIQSELSAGSQPAGTVHSNVVTKKHGIDIVKGNSSILMKDFPSEEQDISNDAGTSIDGGGNVSETSMVDSISTYDVSPDDAIFHMGMASDSKTLGCSSC</sequence>
<evidence type="ECO:0000313" key="4">
    <source>
        <dbReference type="EMBL" id="CAA2959059.1"/>
    </source>
</evidence>
<protein>
    <submittedName>
        <fullName evidence="4">LOW QUALITY PROTEIN: uncharacterized protein LOC111385211</fullName>
    </submittedName>
</protein>
<gene>
    <name evidence="4" type="ORF">OLEA9_A080172</name>
</gene>
<evidence type="ECO:0000313" key="5">
    <source>
        <dbReference type="Proteomes" id="UP000594638"/>
    </source>
</evidence>
<dbReference type="Pfam" id="PF03080">
    <property type="entry name" value="Neprosin"/>
    <property type="match status" value="1"/>
</dbReference>
<dbReference type="PANTHER" id="PTHR31589:SF111">
    <property type="entry name" value="NEPROSIN DOMAIN-CONTAINING PROTEIN"/>
    <property type="match status" value="1"/>
</dbReference>
<dbReference type="AlphaFoldDB" id="A0A8S0PWJ1"/>
<evidence type="ECO:0000259" key="3">
    <source>
        <dbReference type="PROSITE" id="PS52045"/>
    </source>
</evidence>
<feature type="chain" id="PRO_5035881339" evidence="2">
    <location>
        <begin position="21"/>
        <end position="475"/>
    </location>
</feature>
<keyword evidence="2" id="KW-0732">Signal</keyword>
<dbReference type="Proteomes" id="UP000594638">
    <property type="component" value="Unassembled WGS sequence"/>
</dbReference>
<feature type="domain" description="Neprosin PEP catalytic" evidence="3">
    <location>
        <begin position="155"/>
        <end position="414"/>
    </location>
</feature>
<comment type="caution">
    <text evidence="4">The sequence shown here is derived from an EMBL/GenBank/DDBJ whole genome shotgun (WGS) entry which is preliminary data.</text>
</comment>
<dbReference type="InterPro" id="IPR025521">
    <property type="entry name" value="Neprosin_propep"/>
</dbReference>
<dbReference type="InterPro" id="IPR053168">
    <property type="entry name" value="Glutamic_endopeptidase"/>
</dbReference>
<dbReference type="PANTHER" id="PTHR31589">
    <property type="entry name" value="PROTEIN, PUTATIVE (DUF239)-RELATED-RELATED"/>
    <property type="match status" value="1"/>
</dbReference>
<proteinExistence type="predicted"/>
<dbReference type="EMBL" id="CACTIH010000303">
    <property type="protein sequence ID" value="CAA2959059.1"/>
    <property type="molecule type" value="Genomic_DNA"/>
</dbReference>
<dbReference type="InterPro" id="IPR004314">
    <property type="entry name" value="Neprosin"/>
</dbReference>
<dbReference type="OrthoDB" id="1858978at2759"/>
<keyword evidence="5" id="KW-1185">Reference proteome</keyword>
<dbReference type="Gene3D" id="3.90.1320.10">
    <property type="entry name" value="Outer-capsid protein sigma 3, large lobe"/>
    <property type="match status" value="1"/>
</dbReference>
<accession>A0A8S0PWJ1</accession>
<organism evidence="4 5">
    <name type="scientific">Olea europaea subsp. europaea</name>
    <dbReference type="NCBI Taxonomy" id="158383"/>
    <lineage>
        <taxon>Eukaryota</taxon>
        <taxon>Viridiplantae</taxon>
        <taxon>Streptophyta</taxon>
        <taxon>Embryophyta</taxon>
        <taxon>Tracheophyta</taxon>
        <taxon>Spermatophyta</taxon>
        <taxon>Magnoliopsida</taxon>
        <taxon>eudicotyledons</taxon>
        <taxon>Gunneridae</taxon>
        <taxon>Pentapetalae</taxon>
        <taxon>asterids</taxon>
        <taxon>lamiids</taxon>
        <taxon>Lamiales</taxon>
        <taxon>Oleaceae</taxon>
        <taxon>Oleeae</taxon>
        <taxon>Olea</taxon>
    </lineage>
</organism>
<feature type="region of interest" description="Disordered" evidence="1">
    <location>
        <begin position="421"/>
        <end position="440"/>
    </location>
</feature>
<evidence type="ECO:0000256" key="1">
    <source>
        <dbReference type="SAM" id="MobiDB-lite"/>
    </source>
</evidence>
<name>A0A8S0PWJ1_OLEEU</name>
<dbReference type="PROSITE" id="PS52045">
    <property type="entry name" value="NEPROSIN_PEP_CD"/>
    <property type="match status" value="1"/>
</dbReference>
<dbReference type="Pfam" id="PF14365">
    <property type="entry name" value="Neprosin_AP"/>
    <property type="match status" value="1"/>
</dbReference>
<evidence type="ECO:0000256" key="2">
    <source>
        <dbReference type="SAM" id="SignalP"/>
    </source>
</evidence>